<protein>
    <submittedName>
        <fullName evidence="2">Putative multidrug resistance efflux transporter</fullName>
    </submittedName>
</protein>
<dbReference type="Pfam" id="PF13536">
    <property type="entry name" value="EmrE"/>
    <property type="match status" value="1"/>
</dbReference>
<feature type="transmembrane region" description="Helical" evidence="1">
    <location>
        <begin position="234"/>
        <end position="253"/>
    </location>
</feature>
<sequence length="328" mass="36097">MIKTKDICLRGVMMKAILIGVLSAIFFSVTFILNRSMELEGGSWVWSASLRFMFMLPILLVIVGYKKNVRPVIQHLSEQPLSWVAWSTIGFGLFYAPITFATIYGPGWLVAATFQITIIAGSLLVPFLNRQAKQRIPIQSVIISLIILSGVFVMQLEHASSVSLTSVLLCVIPLIISAFAYPLGNRKMMQLVNGNLNTFQRILGMTIASMPFWIVLSIYGIIVHDTPNTSQVLQTFIVAVSSGIIATVLFFYATELVNHDNHKLAAVEATQSGEVVFALFGELFLLSAPLPSFISFIGMALVIVGMILHSVISALGDRKFRKLGIRQA</sequence>
<dbReference type="AlphaFoldDB" id="A0A1H1E5J1"/>
<feature type="transmembrane region" description="Helical" evidence="1">
    <location>
        <begin position="265"/>
        <end position="287"/>
    </location>
</feature>
<evidence type="ECO:0000313" key="3">
    <source>
        <dbReference type="Proteomes" id="UP000199444"/>
    </source>
</evidence>
<feature type="transmembrane region" description="Helical" evidence="1">
    <location>
        <begin position="109"/>
        <end position="129"/>
    </location>
</feature>
<dbReference type="EMBL" id="FNKD01000003">
    <property type="protein sequence ID" value="SDQ83974.1"/>
    <property type="molecule type" value="Genomic_DNA"/>
</dbReference>
<evidence type="ECO:0000256" key="1">
    <source>
        <dbReference type="SAM" id="Phobius"/>
    </source>
</evidence>
<reference evidence="2 3" key="1">
    <citation type="submission" date="2016-10" db="EMBL/GenBank/DDBJ databases">
        <authorList>
            <person name="de Groot N.N."/>
        </authorList>
    </citation>
    <scope>NUCLEOTIDE SEQUENCE [LARGE SCALE GENOMIC DNA]</scope>
    <source>
        <strain evidence="2 3">CGMCC 1.10449</strain>
    </source>
</reference>
<gene>
    <name evidence="2" type="ORF">SAMN05216231_2734</name>
</gene>
<accession>A0A1H1E5J1</accession>
<organism evidence="2 3">
    <name type="scientific">Virgibacillus salinus</name>
    <dbReference type="NCBI Taxonomy" id="553311"/>
    <lineage>
        <taxon>Bacteria</taxon>
        <taxon>Bacillati</taxon>
        <taxon>Bacillota</taxon>
        <taxon>Bacilli</taxon>
        <taxon>Bacillales</taxon>
        <taxon>Bacillaceae</taxon>
        <taxon>Virgibacillus</taxon>
    </lineage>
</organism>
<proteinExistence type="predicted"/>
<feature type="transmembrane region" description="Helical" evidence="1">
    <location>
        <begin position="202"/>
        <end position="222"/>
    </location>
</feature>
<feature type="transmembrane region" description="Helical" evidence="1">
    <location>
        <begin position="44"/>
        <end position="63"/>
    </location>
</feature>
<feature type="transmembrane region" description="Helical" evidence="1">
    <location>
        <begin position="12"/>
        <end position="32"/>
    </location>
</feature>
<feature type="transmembrane region" description="Helical" evidence="1">
    <location>
        <begin position="293"/>
        <end position="316"/>
    </location>
</feature>
<dbReference type="Proteomes" id="UP000199444">
    <property type="component" value="Unassembled WGS sequence"/>
</dbReference>
<feature type="transmembrane region" description="Helical" evidence="1">
    <location>
        <begin position="83"/>
        <end position="103"/>
    </location>
</feature>
<keyword evidence="1" id="KW-0812">Transmembrane</keyword>
<keyword evidence="1" id="KW-0472">Membrane</keyword>
<feature type="transmembrane region" description="Helical" evidence="1">
    <location>
        <begin position="162"/>
        <end position="181"/>
    </location>
</feature>
<keyword evidence="1" id="KW-1133">Transmembrane helix</keyword>
<dbReference type="InterPro" id="IPR032713">
    <property type="entry name" value="EmrE"/>
</dbReference>
<keyword evidence="3" id="KW-1185">Reference proteome</keyword>
<dbReference type="STRING" id="553311.SAMN05216231_2734"/>
<feature type="transmembrane region" description="Helical" evidence="1">
    <location>
        <begin position="136"/>
        <end position="156"/>
    </location>
</feature>
<name>A0A1H1E5J1_9BACI</name>
<evidence type="ECO:0000313" key="2">
    <source>
        <dbReference type="EMBL" id="SDQ83974.1"/>
    </source>
</evidence>